<evidence type="ECO:0000256" key="9">
    <source>
        <dbReference type="ARBA" id="ARBA00047371"/>
    </source>
</evidence>
<feature type="binding site" evidence="10">
    <location>
        <position position="208"/>
    </location>
    <ligand>
        <name>substrate</name>
    </ligand>
</feature>
<dbReference type="NCBIfam" id="NF006820">
    <property type="entry name" value="PRK09344.1-2"/>
    <property type="match status" value="1"/>
</dbReference>
<proteinExistence type="inferred from homology"/>
<name>I6ZRB5_MELRP</name>
<evidence type="ECO:0000256" key="5">
    <source>
        <dbReference type="ARBA" id="ARBA00022741"/>
    </source>
</evidence>
<evidence type="ECO:0000256" key="6">
    <source>
        <dbReference type="ARBA" id="ARBA00022793"/>
    </source>
</evidence>
<dbReference type="STRING" id="1191523.MROS_1372"/>
<keyword evidence="7 10" id="KW-0067">ATP-binding</keyword>
<accession>I6ZRB5</accession>
<dbReference type="PATRIC" id="fig|1191523.3.peg.1459"/>
<dbReference type="PANTHER" id="PTHR30031">
    <property type="entry name" value="PHOSPHOENOLPYRUVATE CARBOXYKINASE ATP"/>
    <property type="match status" value="1"/>
</dbReference>
<feature type="binding site" evidence="10">
    <location>
        <position position="336"/>
    </location>
    <ligand>
        <name>ATP</name>
        <dbReference type="ChEBI" id="CHEBI:30616"/>
    </ligand>
</feature>
<dbReference type="InterPro" id="IPR008210">
    <property type="entry name" value="PEP_carboxykinase_N"/>
</dbReference>
<dbReference type="RefSeq" id="WP_014856043.1">
    <property type="nucleotide sequence ID" value="NC_018178.1"/>
</dbReference>
<dbReference type="Pfam" id="PF01293">
    <property type="entry name" value="PEPCK_ATP"/>
    <property type="match status" value="1"/>
</dbReference>
<feature type="binding site" evidence="10">
    <location>
        <position position="270"/>
    </location>
    <ligand>
        <name>Mn(2+)</name>
        <dbReference type="ChEBI" id="CHEBI:29035"/>
    </ligand>
</feature>
<sequence length="555" mass="62540">MSKYLEFNTPASKEAMELASDFRLKHQGLTYLDRVYWNLPEEALYEEAIFRNEGKIIKGGPLLVNTGKHTARAAADKYIVQEESTGNNIWWGIYNRPYSQAKFNELFGRLQAWAQGEELFVQDVYAGADPEYRMPVRIITEKAWHSLFARNMFITIDNKDELKKFVPEFTIIAVPGFKLNPVIDGTRSETGIILNFGAKMAIIANTLYAGEIKKSVFTVLNYLLTFRDVLPMHCSANVGKENDAALFFGLSGTGKTTLSADPNRKLIGDDEHGWSSKGVFNFEGGCYAKVIRLSAENEPEIYSTTHRYGTILENVVFDPVSRAIDLDDDSITENTRASYPIEFIPNVIPEGYVHAHPKNIIFLTCDATGVLPPIARLSPEQAQYHFISGYTSKIAGTEIGLGIEPELTFSACFGAPFMVRHPFEYAQMLKQRMLKHNAKVWLINTGWVGGRFGVGKRISIRHTRNLLNAALDGILDNVNYRKDKLFGFEVPTSCPGVPSEILNPESSWGNKEEFWKKYDALAARFIDNFKLYEKFCSKEVIEAGPRRLNRTGLEG</sequence>
<organism evidence="11 12">
    <name type="scientific">Melioribacter roseus (strain DSM 23840 / JCM 17771 / VKM B-2668 / P3M-2)</name>
    <dbReference type="NCBI Taxonomy" id="1191523"/>
    <lineage>
        <taxon>Bacteria</taxon>
        <taxon>Pseudomonadati</taxon>
        <taxon>Ignavibacteriota</taxon>
        <taxon>Ignavibacteria</taxon>
        <taxon>Ignavibacteriales</taxon>
        <taxon>Melioribacteraceae</taxon>
        <taxon>Melioribacter</taxon>
    </lineage>
</organism>
<keyword evidence="11" id="KW-0808">Transferase</keyword>
<evidence type="ECO:0000256" key="8">
    <source>
        <dbReference type="ARBA" id="ARBA00023239"/>
    </source>
</evidence>
<comment type="catalytic activity">
    <reaction evidence="9 10">
        <text>oxaloacetate + ATP = phosphoenolpyruvate + ADP + CO2</text>
        <dbReference type="Rhea" id="RHEA:18617"/>
        <dbReference type="ChEBI" id="CHEBI:16452"/>
        <dbReference type="ChEBI" id="CHEBI:16526"/>
        <dbReference type="ChEBI" id="CHEBI:30616"/>
        <dbReference type="ChEBI" id="CHEBI:58702"/>
        <dbReference type="ChEBI" id="CHEBI:456216"/>
        <dbReference type="EC" id="4.1.1.49"/>
    </reaction>
</comment>
<comment type="pathway">
    <text evidence="1 10">Carbohydrate biosynthesis; gluconeogenesis.</text>
</comment>
<dbReference type="InterPro" id="IPR013035">
    <property type="entry name" value="PEP_carboxykinase_C"/>
</dbReference>
<comment type="cofactor">
    <cofactor evidence="10">
        <name>Mn(2+)</name>
        <dbReference type="ChEBI" id="CHEBI:29035"/>
    </cofactor>
    <text evidence="10">Binds 1 Mn(2+) ion per subunit.</text>
</comment>
<feature type="binding site" evidence="10">
    <location>
        <position position="72"/>
    </location>
    <ligand>
        <name>substrate</name>
    </ligand>
</feature>
<dbReference type="Gene3D" id="3.90.228.20">
    <property type="match status" value="1"/>
</dbReference>
<evidence type="ECO:0000256" key="1">
    <source>
        <dbReference type="ARBA" id="ARBA00004742"/>
    </source>
</evidence>
<dbReference type="CDD" id="cd00484">
    <property type="entry name" value="PEPCK_ATP"/>
    <property type="match status" value="1"/>
</dbReference>
<feature type="binding site" evidence="10">
    <location>
        <position position="233"/>
    </location>
    <ligand>
        <name>ATP</name>
        <dbReference type="ChEBI" id="CHEBI:30616"/>
    </ligand>
</feature>
<dbReference type="EMBL" id="CP003557">
    <property type="protein sequence ID" value="AFN74609.1"/>
    <property type="molecule type" value="Genomic_DNA"/>
</dbReference>
<dbReference type="Gene3D" id="2.170.8.10">
    <property type="entry name" value="Phosphoenolpyruvate Carboxykinase, domain 2"/>
    <property type="match status" value="1"/>
</dbReference>
<keyword evidence="8 10" id="KW-0456">Lyase</keyword>
<dbReference type="SUPFAM" id="SSF53795">
    <property type="entry name" value="PEP carboxykinase-like"/>
    <property type="match status" value="1"/>
</dbReference>
<feature type="binding site" evidence="10">
    <location>
        <position position="233"/>
    </location>
    <ligand>
        <name>Mn(2+)</name>
        <dbReference type="ChEBI" id="CHEBI:29035"/>
    </ligand>
</feature>
<dbReference type="eggNOG" id="COG1866">
    <property type="taxonomic scope" value="Bacteria"/>
</dbReference>
<feature type="binding site" evidence="10">
    <location>
        <begin position="249"/>
        <end position="257"/>
    </location>
    <ligand>
        <name>ATP</name>
        <dbReference type="ChEBI" id="CHEBI:30616"/>
    </ligand>
</feature>
<evidence type="ECO:0000256" key="7">
    <source>
        <dbReference type="ARBA" id="ARBA00022840"/>
    </source>
</evidence>
<dbReference type="Gene3D" id="3.40.449.10">
    <property type="entry name" value="Phosphoenolpyruvate Carboxykinase, domain 1"/>
    <property type="match status" value="1"/>
</dbReference>
<keyword evidence="4 10" id="KW-0312">Gluconeogenesis</keyword>
<dbReference type="HAMAP" id="MF_00453">
    <property type="entry name" value="PEPCK_ATP"/>
    <property type="match status" value="1"/>
</dbReference>
<keyword evidence="11" id="KW-0418">Kinase</keyword>
<feature type="binding site" evidence="10">
    <location>
        <position position="214"/>
    </location>
    <ligand>
        <name>ATP</name>
        <dbReference type="ChEBI" id="CHEBI:30616"/>
    </ligand>
</feature>
<keyword evidence="10" id="KW-0479">Metal-binding</keyword>
<dbReference type="GO" id="GO:0046872">
    <property type="term" value="F:metal ion binding"/>
    <property type="evidence" value="ECO:0007669"/>
    <property type="project" value="UniProtKB-KW"/>
</dbReference>
<keyword evidence="12" id="KW-1185">Reference proteome</keyword>
<evidence type="ECO:0000256" key="10">
    <source>
        <dbReference type="HAMAP-Rule" id="MF_00453"/>
    </source>
</evidence>
<feature type="binding site" evidence="10">
    <location>
        <position position="336"/>
    </location>
    <ligand>
        <name>substrate</name>
    </ligand>
</feature>
<keyword evidence="6 10" id="KW-0210">Decarboxylase</keyword>
<keyword evidence="10" id="KW-0963">Cytoplasm</keyword>
<feature type="binding site" evidence="10">
    <location>
        <position position="463"/>
    </location>
    <ligand>
        <name>ATP</name>
        <dbReference type="ChEBI" id="CHEBI:30616"/>
    </ligand>
</feature>
<reference evidence="11 12" key="1">
    <citation type="journal article" date="2013" name="PLoS ONE">
        <title>Genomic analysis of Melioribacter roseus, facultatively anaerobic organotrophic bacterium representing a novel deep lineage within Bacteriodetes/Chlorobi group.</title>
        <authorList>
            <person name="Kadnikov V.V."/>
            <person name="Mardanov A.V."/>
            <person name="Podosokorskaya O.A."/>
            <person name="Gavrilov S.N."/>
            <person name="Kublanov I.V."/>
            <person name="Beletsky A.V."/>
            <person name="Bonch-Osmolovskaya E.A."/>
            <person name="Ravin N.V."/>
        </authorList>
    </citation>
    <scope>NUCLEOTIDE SEQUENCE [LARGE SCALE GENOMIC DNA]</scope>
    <source>
        <strain evidence="12">JCM 17771 / P3M-2</strain>
    </source>
</reference>
<evidence type="ECO:0000256" key="2">
    <source>
        <dbReference type="ARBA" id="ARBA00006052"/>
    </source>
</evidence>
<evidence type="ECO:0000256" key="4">
    <source>
        <dbReference type="ARBA" id="ARBA00022432"/>
    </source>
</evidence>
<dbReference type="UniPathway" id="UPA00138"/>
<dbReference type="InterPro" id="IPR001272">
    <property type="entry name" value="PEP_carboxykinase_ATP"/>
</dbReference>
<keyword evidence="10" id="KW-0464">Manganese</keyword>
<dbReference type="PANTHER" id="PTHR30031:SF0">
    <property type="entry name" value="PHOSPHOENOLPYRUVATE CARBOXYKINASE (ATP)"/>
    <property type="match status" value="1"/>
</dbReference>
<evidence type="ECO:0000313" key="12">
    <source>
        <dbReference type="Proteomes" id="UP000009011"/>
    </source>
</evidence>
<dbReference type="HOGENOM" id="CLU_018247_0_1_10"/>
<dbReference type="Proteomes" id="UP000009011">
    <property type="component" value="Chromosome"/>
</dbReference>
<feature type="binding site" evidence="10">
    <location>
        <position position="214"/>
    </location>
    <ligand>
        <name>Mn(2+)</name>
        <dbReference type="ChEBI" id="CHEBI:29035"/>
    </ligand>
</feature>
<keyword evidence="5 10" id="KW-0547">Nucleotide-binding</keyword>
<evidence type="ECO:0000313" key="11">
    <source>
        <dbReference type="EMBL" id="AFN74609.1"/>
    </source>
</evidence>
<feature type="binding site" evidence="10">
    <location>
        <position position="298"/>
    </location>
    <ligand>
        <name>ATP</name>
        <dbReference type="ChEBI" id="CHEBI:30616"/>
    </ligand>
</feature>
<dbReference type="SUPFAM" id="SSF68923">
    <property type="entry name" value="PEP carboxykinase N-terminal domain"/>
    <property type="match status" value="1"/>
</dbReference>
<comment type="subcellular location">
    <subcellularLocation>
        <location evidence="10">Cytoplasm</location>
    </subcellularLocation>
</comment>
<dbReference type="GO" id="GO:0016301">
    <property type="term" value="F:kinase activity"/>
    <property type="evidence" value="ECO:0007669"/>
    <property type="project" value="UniProtKB-KW"/>
</dbReference>
<feature type="binding site" evidence="10">
    <location>
        <position position="214"/>
    </location>
    <ligand>
        <name>substrate</name>
    </ligand>
</feature>
<keyword evidence="11" id="KW-0670">Pyruvate</keyword>
<dbReference type="GO" id="GO:0006094">
    <property type="term" value="P:gluconeogenesis"/>
    <property type="evidence" value="ECO:0007669"/>
    <property type="project" value="UniProtKB-UniRule"/>
</dbReference>
<comment type="similarity">
    <text evidence="2 10">Belongs to the phosphoenolpyruvate carboxykinase (ATP) family.</text>
</comment>
<dbReference type="GO" id="GO:0005524">
    <property type="term" value="F:ATP binding"/>
    <property type="evidence" value="ECO:0007669"/>
    <property type="project" value="UniProtKB-UniRule"/>
</dbReference>
<evidence type="ECO:0000256" key="3">
    <source>
        <dbReference type="ARBA" id="ARBA00012363"/>
    </source>
</evidence>
<dbReference type="AlphaFoldDB" id="I6ZRB5"/>
<dbReference type="GO" id="GO:0005829">
    <property type="term" value="C:cytosol"/>
    <property type="evidence" value="ECO:0007669"/>
    <property type="project" value="TreeGrafter"/>
</dbReference>
<dbReference type="GO" id="GO:0004612">
    <property type="term" value="F:phosphoenolpyruvate carboxykinase (ATP) activity"/>
    <property type="evidence" value="ECO:0007669"/>
    <property type="project" value="UniProtKB-UniRule"/>
</dbReference>
<comment type="function">
    <text evidence="10">Involved in the gluconeogenesis. Catalyzes the conversion of oxaloacetate (OAA) to phosphoenolpyruvate (PEP) through direct phosphoryl transfer between the nucleoside triphosphate and OAA.</text>
</comment>
<dbReference type="EC" id="4.1.1.49" evidence="3 10"/>
<dbReference type="NCBIfam" id="TIGR00224">
    <property type="entry name" value="pckA"/>
    <property type="match status" value="1"/>
</dbReference>
<gene>
    <name evidence="10" type="primary">pckA</name>
    <name evidence="11" type="ordered locus">MROS_1372</name>
</gene>
<dbReference type="NCBIfam" id="NF006821">
    <property type="entry name" value="PRK09344.1-3"/>
    <property type="match status" value="1"/>
</dbReference>
<dbReference type="KEGG" id="mro:MROS_1372"/>
<feature type="binding site" evidence="10">
    <location>
        <begin position="457"/>
        <end position="458"/>
    </location>
    <ligand>
        <name>ATP</name>
        <dbReference type="ChEBI" id="CHEBI:30616"/>
    </ligand>
</feature>
<dbReference type="OrthoDB" id="9806325at2"/>
<dbReference type="PIRSF" id="PIRSF006294">
    <property type="entry name" value="PEP_crbxkin"/>
    <property type="match status" value="1"/>
</dbReference>
<protein>
    <recommendedName>
        <fullName evidence="3 10">Phosphoenolpyruvate carboxykinase (ATP)</fullName>
        <shortName evidence="10">PCK</shortName>
        <shortName evidence="10">PEP carboxykinase</shortName>
        <shortName evidence="10">PEPCK</shortName>
        <ecNumber evidence="3 10">4.1.1.49</ecNumber>
    </recommendedName>
</protein>